<dbReference type="SUPFAM" id="SSF50998">
    <property type="entry name" value="Quinoprotein alcohol dehydrogenase-like"/>
    <property type="match status" value="1"/>
</dbReference>
<keyword evidence="7" id="KW-0378">Hydrolase</keyword>
<evidence type="ECO:0000256" key="3">
    <source>
        <dbReference type="ARBA" id="ARBA00022490"/>
    </source>
</evidence>
<feature type="repeat" description="WD" evidence="15">
    <location>
        <begin position="1120"/>
        <end position="1153"/>
    </location>
</feature>
<comment type="subcellular location">
    <subcellularLocation>
        <location evidence="1">Cell projection</location>
        <location evidence="1">Cilium</location>
        <location evidence="1">Flagellum</location>
    </subcellularLocation>
    <subcellularLocation>
        <location evidence="2">Cytoplasm</location>
    </subcellularLocation>
</comment>
<evidence type="ECO:0000256" key="8">
    <source>
        <dbReference type="ARBA" id="ARBA00022806"/>
    </source>
</evidence>
<feature type="domain" description="Helicase ATP-binding" evidence="17">
    <location>
        <begin position="40"/>
        <end position="237"/>
    </location>
</feature>
<keyword evidence="9" id="KW-0067">ATP-binding</keyword>
<dbReference type="InterPro" id="IPR015943">
    <property type="entry name" value="WD40/YVTN_repeat-like_dom_sf"/>
</dbReference>
<evidence type="ECO:0000259" key="19">
    <source>
        <dbReference type="PROSITE" id="PS51195"/>
    </source>
</evidence>
<dbReference type="GO" id="GO:0003676">
    <property type="term" value="F:nucleic acid binding"/>
    <property type="evidence" value="ECO:0007669"/>
    <property type="project" value="InterPro"/>
</dbReference>
<dbReference type="PANTHER" id="PTHR13720">
    <property type="entry name" value="WD-40 REPEAT PROTEIN"/>
    <property type="match status" value="1"/>
</dbReference>
<dbReference type="PANTHER" id="PTHR13720:SF14">
    <property type="entry name" value="CILIA- AND FLAGELLA-ASSOCIATED PROTEIN 52"/>
    <property type="match status" value="1"/>
</dbReference>
<evidence type="ECO:0000256" key="2">
    <source>
        <dbReference type="ARBA" id="ARBA00004496"/>
    </source>
</evidence>
<feature type="repeat" description="WD" evidence="15">
    <location>
        <begin position="994"/>
        <end position="1035"/>
    </location>
</feature>
<dbReference type="SMART" id="SM00487">
    <property type="entry name" value="DEXDc"/>
    <property type="match status" value="1"/>
</dbReference>
<dbReference type="InterPro" id="IPR036322">
    <property type="entry name" value="WD40_repeat_dom_sf"/>
</dbReference>
<organism evidence="20 21">
    <name type="scientific">Phytophthora citrophthora</name>
    <dbReference type="NCBI Taxonomy" id="4793"/>
    <lineage>
        <taxon>Eukaryota</taxon>
        <taxon>Sar</taxon>
        <taxon>Stramenopiles</taxon>
        <taxon>Oomycota</taxon>
        <taxon>Peronosporomycetes</taxon>
        <taxon>Peronosporales</taxon>
        <taxon>Peronosporaceae</taxon>
        <taxon>Phytophthora</taxon>
    </lineage>
</organism>
<evidence type="ECO:0000256" key="9">
    <source>
        <dbReference type="ARBA" id="ARBA00022840"/>
    </source>
</evidence>
<dbReference type="CDD" id="cd00268">
    <property type="entry name" value="DEADc"/>
    <property type="match status" value="1"/>
</dbReference>
<dbReference type="GO" id="GO:0016787">
    <property type="term" value="F:hydrolase activity"/>
    <property type="evidence" value="ECO:0007669"/>
    <property type="project" value="UniProtKB-KW"/>
</dbReference>
<dbReference type="InterPro" id="IPR011545">
    <property type="entry name" value="DEAD/DEAH_box_helicase_dom"/>
</dbReference>
<dbReference type="PROSITE" id="PS51192">
    <property type="entry name" value="HELICASE_ATP_BIND_1"/>
    <property type="match status" value="1"/>
</dbReference>
<dbReference type="GO" id="GO:0005930">
    <property type="term" value="C:axoneme"/>
    <property type="evidence" value="ECO:0007669"/>
    <property type="project" value="UniProtKB-ARBA"/>
</dbReference>
<dbReference type="Proteomes" id="UP001259832">
    <property type="component" value="Unassembled WGS sequence"/>
</dbReference>
<evidence type="ECO:0000259" key="17">
    <source>
        <dbReference type="PROSITE" id="PS51192"/>
    </source>
</evidence>
<dbReference type="Pfam" id="PF00270">
    <property type="entry name" value="DEAD"/>
    <property type="match status" value="1"/>
</dbReference>
<dbReference type="FunFam" id="2.130.10.10:FF:002098">
    <property type="entry name" value="MGC78960 protein, putative"/>
    <property type="match status" value="1"/>
</dbReference>
<keyword evidence="3" id="KW-0963">Cytoplasm</keyword>
<feature type="short sequence motif" description="Q motif" evidence="16">
    <location>
        <begin position="9"/>
        <end position="37"/>
    </location>
</feature>
<evidence type="ECO:0000256" key="11">
    <source>
        <dbReference type="ARBA" id="ARBA00023069"/>
    </source>
</evidence>
<evidence type="ECO:0000256" key="6">
    <source>
        <dbReference type="ARBA" id="ARBA00022741"/>
    </source>
</evidence>
<comment type="similarity">
    <text evidence="13">Belongs to the CFAP52 family.</text>
</comment>
<feature type="repeat" description="WD" evidence="15">
    <location>
        <begin position="969"/>
        <end position="991"/>
    </location>
</feature>
<dbReference type="GO" id="GO:0003724">
    <property type="term" value="F:RNA helicase activity"/>
    <property type="evidence" value="ECO:0007669"/>
    <property type="project" value="InterPro"/>
</dbReference>
<dbReference type="PROSITE" id="PS50294">
    <property type="entry name" value="WD_REPEATS_REGION"/>
    <property type="match status" value="1"/>
</dbReference>
<accession>A0AAD9GT98</accession>
<dbReference type="InterPro" id="IPR027417">
    <property type="entry name" value="P-loop_NTPase"/>
</dbReference>
<reference evidence="20" key="1">
    <citation type="submission" date="2023-08" db="EMBL/GenBank/DDBJ databases">
        <title>Reference Genome Resource for the Citrus Pathogen Phytophthora citrophthora.</title>
        <authorList>
            <person name="Moller H."/>
            <person name="Coetzee B."/>
            <person name="Rose L.J."/>
            <person name="Van Niekerk J.M."/>
        </authorList>
    </citation>
    <scope>NUCLEOTIDE SEQUENCE</scope>
    <source>
        <strain evidence="20">STE-U-9442</strain>
    </source>
</reference>
<dbReference type="InterPro" id="IPR050630">
    <property type="entry name" value="WD_repeat_EMAP"/>
</dbReference>
<dbReference type="SUPFAM" id="SSF52540">
    <property type="entry name" value="P-loop containing nucleoside triphosphate hydrolases"/>
    <property type="match status" value="1"/>
</dbReference>
<feature type="domain" description="Helicase C-terminal" evidence="18">
    <location>
        <begin position="279"/>
        <end position="430"/>
    </location>
</feature>
<dbReference type="GO" id="GO:0031514">
    <property type="term" value="C:motile cilium"/>
    <property type="evidence" value="ECO:0007669"/>
    <property type="project" value="UniProtKB-SubCell"/>
</dbReference>
<keyword evidence="5" id="KW-0677">Repeat</keyword>
<dbReference type="InterPro" id="IPR001650">
    <property type="entry name" value="Helicase_C-like"/>
</dbReference>
<feature type="domain" description="DEAD-box RNA helicase Q" evidence="19">
    <location>
        <begin position="9"/>
        <end position="37"/>
    </location>
</feature>
<dbReference type="GO" id="GO:0005524">
    <property type="term" value="F:ATP binding"/>
    <property type="evidence" value="ECO:0007669"/>
    <property type="project" value="UniProtKB-KW"/>
</dbReference>
<dbReference type="InterPro" id="IPR014001">
    <property type="entry name" value="Helicase_ATP-bd"/>
</dbReference>
<evidence type="ECO:0000256" key="10">
    <source>
        <dbReference type="ARBA" id="ARBA00022846"/>
    </source>
</evidence>
<dbReference type="InterPro" id="IPR011047">
    <property type="entry name" value="Quinoprotein_ADH-like_sf"/>
</dbReference>
<dbReference type="PROSITE" id="PS00678">
    <property type="entry name" value="WD_REPEATS_1"/>
    <property type="match status" value="1"/>
</dbReference>
<dbReference type="PROSITE" id="PS51195">
    <property type="entry name" value="Q_MOTIF"/>
    <property type="match status" value="1"/>
</dbReference>
<dbReference type="PROSITE" id="PS51194">
    <property type="entry name" value="HELICASE_CTER"/>
    <property type="match status" value="1"/>
</dbReference>
<dbReference type="Gene3D" id="2.130.10.10">
    <property type="entry name" value="YVTN repeat-like/Quinoprotein amine dehydrogenase"/>
    <property type="match status" value="3"/>
</dbReference>
<evidence type="ECO:0000256" key="4">
    <source>
        <dbReference type="ARBA" id="ARBA00022574"/>
    </source>
</evidence>
<evidence type="ECO:0000256" key="15">
    <source>
        <dbReference type="PROSITE-ProRule" id="PRU00221"/>
    </source>
</evidence>
<keyword evidence="8" id="KW-0347">Helicase</keyword>
<dbReference type="CDD" id="cd18787">
    <property type="entry name" value="SF2_C_DEAD"/>
    <property type="match status" value="1"/>
</dbReference>
<dbReference type="SMART" id="SM00320">
    <property type="entry name" value="WD40"/>
    <property type="match status" value="10"/>
</dbReference>
<sequence>MLPQHITTRFFQSLGLGPSLNDRLTQLGLTNPTAVQRKAIPSILAGDDVVVAAETGGGKTLAFLLPVVEKLRRNSLPPNEMRLPAALVLTTSQELVRQLATVLHQVDPELARLAVSLSSTRQTLGGRACPLVLATPSALLRATKPKDFAFTQTVVVDEADMLLSGGFEKETKQILATIRNQPLLRTELNRNTEEIKDREFGEEDFSDRTTQTVFSAATIPDYGKRSVRHYIDYKFPSAAFAITEGFHRTLPKLTLKAHNLQDFMADGDFMDEQHARCELLHQILTSGTSSGKTLVFTNSIASADALFVFLQEDKGMTNCALFHKEVDRPQRQKLLKRLDSDDDGDQNLVVICTDIAARGLDTTKVGHVVQFEFASDVVSYLHRIGRTGRAGTSGTVTSIESSENSLVLEKIREAGSSTLQNAFSRKRSLRKKLVCPLDAKLLSPLERYDHFFFLTEMADTRELRLRRVIGYNGTFPNTLIYTTDGKYLIYSLGLAVVVKDIKRNTQCFLRGHTDVITCLAVSNDGSKLASGQQSKSRGNKAPVLVWDLAEATKQLNTSANGGEDDHSDNFVTFRLVLHMGKVQSLAFSAKDSFLFTVGGQDDNALVCWNMQTGEPICGTPSGDDSTLVVAAFNREANDELLVTGGNYNITLWRVELKNRKFHALRANLGNLKRIVTCIGISPDDKVAYCGTKTGDLLEIILDSDLTKPNCLFPPVGTHKPRYSRTTKERFSQGIVTLVVHDNEENRRFVLLGAGDGNLAVLKLGPANTASDGSKTQPIATACMEKLMGGITALSEGRHGDFYAGTNHSNMYQFQLADDRSSTSSHSNNRPSSASVNTIGLHVVLRSTCHYGSINDVVFPGSAMRSPADNSHLFVTCAKSDIRIWNARRCQEILRVQVPNLVCNCVELTRDGGLVVSGWDDGKVRAFYPESGKLKFVIQDAHNESVTAIAVCTPSSYSSHSSSSGAEWRLLTGGKDGRVRVWRITASRQTMEASLKEHRGPVNAIQVVQDCTACVSASSDGSCIVWNLETFVRTQAMFASTVFRRVLYHPDESQLLTCGSDRRITYFDAYDGEAIRFLEEAAELEMLAMDIEHSGTLFATGGRDGMLKLWHYDNGETVAIGRGHSEAINAVKISPDRKEIVTVGSEGAVMIWEMGDLLEHTQA</sequence>
<dbReference type="AlphaFoldDB" id="A0AAD9GT98"/>
<dbReference type="InterPro" id="IPR044742">
    <property type="entry name" value="DEAD/DEAH_RhlB"/>
</dbReference>
<keyword evidence="10 20" id="KW-0282">Flagellum</keyword>
<keyword evidence="4 15" id="KW-0853">WD repeat</keyword>
<dbReference type="InterPro" id="IPR014014">
    <property type="entry name" value="RNA_helicase_DEAD_Q_motif"/>
</dbReference>
<proteinExistence type="inferred from homology"/>
<comment type="caution">
    <text evidence="20">The sequence shown here is derived from an EMBL/GenBank/DDBJ whole genome shotgun (WGS) entry which is preliminary data.</text>
</comment>
<dbReference type="PROSITE" id="PS50082">
    <property type="entry name" value="WD_REPEATS_2"/>
    <property type="match status" value="4"/>
</dbReference>
<keyword evidence="21" id="KW-1185">Reference proteome</keyword>
<evidence type="ECO:0000313" key="21">
    <source>
        <dbReference type="Proteomes" id="UP001259832"/>
    </source>
</evidence>
<dbReference type="SUPFAM" id="SSF50978">
    <property type="entry name" value="WD40 repeat-like"/>
    <property type="match status" value="1"/>
</dbReference>
<dbReference type="Pfam" id="PF00271">
    <property type="entry name" value="Helicase_C"/>
    <property type="match status" value="1"/>
</dbReference>
<evidence type="ECO:0000259" key="18">
    <source>
        <dbReference type="PROSITE" id="PS51194"/>
    </source>
</evidence>
<dbReference type="SMART" id="SM00490">
    <property type="entry name" value="HELICc"/>
    <property type="match status" value="1"/>
</dbReference>
<evidence type="ECO:0000256" key="1">
    <source>
        <dbReference type="ARBA" id="ARBA00004230"/>
    </source>
</evidence>
<dbReference type="InterPro" id="IPR001680">
    <property type="entry name" value="WD40_rpt"/>
</dbReference>
<dbReference type="Pfam" id="PF00400">
    <property type="entry name" value="WD40"/>
    <property type="match status" value="5"/>
</dbReference>
<evidence type="ECO:0000256" key="12">
    <source>
        <dbReference type="ARBA" id="ARBA00023273"/>
    </source>
</evidence>
<evidence type="ECO:0000256" key="16">
    <source>
        <dbReference type="PROSITE-ProRule" id="PRU00552"/>
    </source>
</evidence>
<feature type="repeat" description="WD" evidence="15">
    <location>
        <begin position="1078"/>
        <end position="1119"/>
    </location>
</feature>
<dbReference type="EMBL" id="JASMQC010000005">
    <property type="protein sequence ID" value="KAK1944714.1"/>
    <property type="molecule type" value="Genomic_DNA"/>
</dbReference>
<name>A0AAD9GT98_9STRA</name>
<keyword evidence="12" id="KW-0966">Cell projection</keyword>
<dbReference type="InterPro" id="IPR019775">
    <property type="entry name" value="WD40_repeat_CS"/>
</dbReference>
<keyword evidence="11" id="KW-0969">Cilium</keyword>
<protein>
    <recommendedName>
        <fullName evidence="14">Cilia- and flagella-associated protein 52</fullName>
    </recommendedName>
</protein>
<evidence type="ECO:0000256" key="7">
    <source>
        <dbReference type="ARBA" id="ARBA00022801"/>
    </source>
</evidence>
<keyword evidence="6" id="KW-0547">Nucleotide-binding</keyword>
<evidence type="ECO:0000313" key="20">
    <source>
        <dbReference type="EMBL" id="KAK1944714.1"/>
    </source>
</evidence>
<dbReference type="Gene3D" id="3.40.50.300">
    <property type="entry name" value="P-loop containing nucleotide triphosphate hydrolases"/>
    <property type="match status" value="2"/>
</dbReference>
<dbReference type="FunFam" id="2.130.10.10:FF:000568">
    <property type="entry name" value="Cilia-and flagella-associated protein 52"/>
    <property type="match status" value="1"/>
</dbReference>
<evidence type="ECO:0000256" key="13">
    <source>
        <dbReference type="ARBA" id="ARBA00029456"/>
    </source>
</evidence>
<evidence type="ECO:0000256" key="14">
    <source>
        <dbReference type="ARBA" id="ARBA00029552"/>
    </source>
</evidence>
<gene>
    <name evidence="20" type="ORF">P3T76_003247</name>
</gene>
<evidence type="ECO:0000256" key="5">
    <source>
        <dbReference type="ARBA" id="ARBA00022737"/>
    </source>
</evidence>